<reference evidence="1 2" key="1">
    <citation type="journal article" date="2016" name="Eur. J. Clin. Microbiol. Infect. Dis.">
        <title>Whole genome sequencing as a tool for phylogenetic analysis of clinical strains of Mitis group streptococci.</title>
        <authorList>
            <person name="Rasmussen L.H."/>
            <person name="Dargis R."/>
            <person name="Hojholt K."/>
            <person name="Christensen J.J."/>
            <person name="Skovgaard O."/>
            <person name="Justesen U.S."/>
            <person name="Rosenvinge F.S."/>
            <person name="Moser C."/>
            <person name="Lukjancenko O."/>
            <person name="Rasmussen S."/>
            <person name="Nielsen X.C."/>
        </authorList>
    </citation>
    <scope>NUCLEOTIDE SEQUENCE [LARGE SCALE GENOMIC DNA]</scope>
    <source>
        <strain evidence="1 2">RH_43861_09</strain>
    </source>
</reference>
<evidence type="ECO:0000313" key="1">
    <source>
        <dbReference type="EMBL" id="ORO92460.1"/>
    </source>
</evidence>
<accession>A0A1X1JZ83</accession>
<sequence>MVNQTDYVNHLRERMNIAIEEGFYIESISCSYAIIENRTKRIVEHLGKSAKRMSLDNKIGYIYEQIMIKDSIIDKKLKKLVSYLNYRLIGSQIMLVDSSKTYDDWKLSRDKSTSENKIYQFKQLRNEIVHDLATYDSSHPKLIDFDSYIELAMLGKEVAVELSRIAAGMKRKKQNL</sequence>
<evidence type="ECO:0008006" key="3">
    <source>
        <dbReference type="Google" id="ProtNLM"/>
    </source>
</evidence>
<protein>
    <recommendedName>
        <fullName evidence="3">RiboL-PSP-HEPN domain-containing protein</fullName>
    </recommendedName>
</protein>
<organism evidence="1 2">
    <name type="scientific">Streptococcus mitis</name>
    <dbReference type="NCBI Taxonomy" id="28037"/>
    <lineage>
        <taxon>Bacteria</taxon>
        <taxon>Bacillati</taxon>
        <taxon>Bacillota</taxon>
        <taxon>Bacilli</taxon>
        <taxon>Lactobacillales</taxon>
        <taxon>Streptococcaceae</taxon>
        <taxon>Streptococcus</taxon>
        <taxon>Streptococcus mitis group</taxon>
    </lineage>
</organism>
<dbReference type="RefSeq" id="WP_084927890.1">
    <property type="nucleotide sequence ID" value="NZ_NCVG01000023.1"/>
</dbReference>
<comment type="caution">
    <text evidence="1">The sequence shown here is derived from an EMBL/GenBank/DDBJ whole genome shotgun (WGS) entry which is preliminary data.</text>
</comment>
<proteinExistence type="predicted"/>
<gene>
    <name evidence="1" type="ORF">B7699_08005</name>
</gene>
<dbReference type="EMBL" id="NCVG01000023">
    <property type="protein sequence ID" value="ORO92460.1"/>
    <property type="molecule type" value="Genomic_DNA"/>
</dbReference>
<dbReference type="Proteomes" id="UP000193863">
    <property type="component" value="Unassembled WGS sequence"/>
</dbReference>
<dbReference type="AlphaFoldDB" id="A0A1X1JZ83"/>
<name>A0A1X1JZ83_STRMT</name>
<evidence type="ECO:0000313" key="2">
    <source>
        <dbReference type="Proteomes" id="UP000193863"/>
    </source>
</evidence>